<dbReference type="Proteomes" id="UP001180020">
    <property type="component" value="Unassembled WGS sequence"/>
</dbReference>
<gene>
    <name evidence="2" type="ORF">QJS10_CPA01g01374</name>
</gene>
<proteinExistence type="predicted"/>
<dbReference type="EMBL" id="JAUJYO010000001">
    <property type="protein sequence ID" value="KAK1324684.1"/>
    <property type="molecule type" value="Genomic_DNA"/>
</dbReference>
<protein>
    <recommendedName>
        <fullName evidence="1">DUF1421 domain-containing protein</fullName>
    </recommendedName>
</protein>
<accession>A0AAV9FI02</accession>
<reference evidence="2" key="1">
    <citation type="journal article" date="2023" name="Nat. Commun.">
        <title>Diploid and tetraploid genomes of Acorus and the evolution of monocots.</title>
        <authorList>
            <person name="Ma L."/>
            <person name="Liu K.W."/>
            <person name="Li Z."/>
            <person name="Hsiao Y.Y."/>
            <person name="Qi Y."/>
            <person name="Fu T."/>
            <person name="Tang G.D."/>
            <person name="Zhang D."/>
            <person name="Sun W.H."/>
            <person name="Liu D.K."/>
            <person name="Li Y."/>
            <person name="Chen G.Z."/>
            <person name="Liu X.D."/>
            <person name="Liao X.Y."/>
            <person name="Jiang Y.T."/>
            <person name="Yu X."/>
            <person name="Hao Y."/>
            <person name="Huang J."/>
            <person name="Zhao X.W."/>
            <person name="Ke S."/>
            <person name="Chen Y.Y."/>
            <person name="Wu W.L."/>
            <person name="Hsu J.L."/>
            <person name="Lin Y.F."/>
            <person name="Huang M.D."/>
            <person name="Li C.Y."/>
            <person name="Huang L."/>
            <person name="Wang Z.W."/>
            <person name="Zhao X."/>
            <person name="Zhong W.Y."/>
            <person name="Peng D.H."/>
            <person name="Ahmad S."/>
            <person name="Lan S."/>
            <person name="Zhang J.S."/>
            <person name="Tsai W.C."/>
            <person name="Van de Peer Y."/>
            <person name="Liu Z.J."/>
        </authorList>
    </citation>
    <scope>NUCLEOTIDE SEQUENCE</scope>
    <source>
        <strain evidence="2">CP</strain>
    </source>
</reference>
<name>A0AAV9FI02_ACOCL</name>
<dbReference type="PANTHER" id="PTHR31805:SF14">
    <property type="entry name" value="RECEPTOR-LIKE KINASE, PUTATIVE (DUF1421)-RELATED"/>
    <property type="match status" value="1"/>
</dbReference>
<evidence type="ECO:0000313" key="2">
    <source>
        <dbReference type="EMBL" id="KAK1324684.1"/>
    </source>
</evidence>
<dbReference type="PANTHER" id="PTHR31805">
    <property type="entry name" value="RECEPTOR-LIKE KINASE, PUTATIVE (DUF1421)-RELATED"/>
    <property type="match status" value="1"/>
</dbReference>
<feature type="domain" description="DUF1421" evidence="1">
    <location>
        <begin position="292"/>
        <end position="335"/>
    </location>
</feature>
<keyword evidence="3" id="KW-1185">Reference proteome</keyword>
<sequence length="339" mass="37422">MWKRKKKKKVEASVEQVKDKEAYDAATVAEIDQTMKKHADNMLHALEGVSARLTQLESRTCHLECFVDGLKLSIANDHGSTDGKLRQMENILGEKDVELEMAQNERIGCVAILEGLGIGMVLSEYKHVYKFYASSRRSPKLNCNLQICKSPRKTNHNLKSQNPPLNTIQSLLHSTNLSPRLWPLSHNLHHNPLPVLLQPLRSKTYLLKGTHIIHRLISRSQIPPTNNTKSSGPGYTDCYPFNGPNSHYSSGGHGGGSYAMKPRLLTAQILPQALPTPSSIVSGSESGNRVLIDDVVEKLATMGFSREQAQATARKLTENGQSVDLNVVLDKLMNDGGSS</sequence>
<reference evidence="2" key="2">
    <citation type="submission" date="2023-06" db="EMBL/GenBank/DDBJ databases">
        <authorList>
            <person name="Ma L."/>
            <person name="Liu K.-W."/>
            <person name="Li Z."/>
            <person name="Hsiao Y.-Y."/>
            <person name="Qi Y."/>
            <person name="Fu T."/>
            <person name="Tang G."/>
            <person name="Zhang D."/>
            <person name="Sun W.-H."/>
            <person name="Liu D.-K."/>
            <person name="Li Y."/>
            <person name="Chen G.-Z."/>
            <person name="Liu X.-D."/>
            <person name="Liao X.-Y."/>
            <person name="Jiang Y.-T."/>
            <person name="Yu X."/>
            <person name="Hao Y."/>
            <person name="Huang J."/>
            <person name="Zhao X.-W."/>
            <person name="Ke S."/>
            <person name="Chen Y.-Y."/>
            <person name="Wu W.-L."/>
            <person name="Hsu J.-L."/>
            <person name="Lin Y.-F."/>
            <person name="Huang M.-D."/>
            <person name="Li C.-Y."/>
            <person name="Huang L."/>
            <person name="Wang Z.-W."/>
            <person name="Zhao X."/>
            <person name="Zhong W.-Y."/>
            <person name="Peng D.-H."/>
            <person name="Ahmad S."/>
            <person name="Lan S."/>
            <person name="Zhang J.-S."/>
            <person name="Tsai W.-C."/>
            <person name="Van De Peer Y."/>
            <person name="Liu Z.-J."/>
        </authorList>
    </citation>
    <scope>NUCLEOTIDE SEQUENCE</scope>
    <source>
        <strain evidence="2">CP</strain>
        <tissue evidence="2">Leaves</tissue>
    </source>
</reference>
<evidence type="ECO:0000313" key="3">
    <source>
        <dbReference type="Proteomes" id="UP001180020"/>
    </source>
</evidence>
<comment type="caution">
    <text evidence="2">The sequence shown here is derived from an EMBL/GenBank/DDBJ whole genome shotgun (WGS) entry which is preliminary data.</text>
</comment>
<evidence type="ECO:0000259" key="1">
    <source>
        <dbReference type="Pfam" id="PF07223"/>
    </source>
</evidence>
<dbReference type="InterPro" id="IPR010820">
    <property type="entry name" value="DUF1421"/>
</dbReference>
<organism evidence="2 3">
    <name type="scientific">Acorus calamus</name>
    <name type="common">Sweet flag</name>
    <dbReference type="NCBI Taxonomy" id="4465"/>
    <lineage>
        <taxon>Eukaryota</taxon>
        <taxon>Viridiplantae</taxon>
        <taxon>Streptophyta</taxon>
        <taxon>Embryophyta</taxon>
        <taxon>Tracheophyta</taxon>
        <taxon>Spermatophyta</taxon>
        <taxon>Magnoliopsida</taxon>
        <taxon>Liliopsida</taxon>
        <taxon>Acoraceae</taxon>
        <taxon>Acorus</taxon>
    </lineage>
</organism>
<dbReference type="AlphaFoldDB" id="A0AAV9FI02"/>
<dbReference type="Pfam" id="PF07223">
    <property type="entry name" value="DUF1421"/>
    <property type="match status" value="1"/>
</dbReference>